<evidence type="ECO:0000313" key="3">
    <source>
        <dbReference type="EMBL" id="KAK3338832.1"/>
    </source>
</evidence>
<feature type="region of interest" description="Disordered" evidence="1">
    <location>
        <begin position="132"/>
        <end position="160"/>
    </location>
</feature>
<protein>
    <recommendedName>
        <fullName evidence="5">Transmembrane protein</fullName>
    </recommendedName>
</protein>
<reference evidence="3" key="2">
    <citation type="submission" date="2023-06" db="EMBL/GenBank/DDBJ databases">
        <authorList>
            <consortium name="Lawrence Berkeley National Laboratory"/>
            <person name="Haridas S."/>
            <person name="Hensen N."/>
            <person name="Bonometti L."/>
            <person name="Westerberg I."/>
            <person name="Brannstrom I.O."/>
            <person name="Guillou S."/>
            <person name="Cros-Aarteil S."/>
            <person name="Calhoun S."/>
            <person name="Kuo A."/>
            <person name="Mondo S."/>
            <person name="Pangilinan J."/>
            <person name="Riley R."/>
            <person name="Labutti K."/>
            <person name="Andreopoulos B."/>
            <person name="Lipzen A."/>
            <person name="Chen C."/>
            <person name="Yanf M."/>
            <person name="Daum C."/>
            <person name="Ng V."/>
            <person name="Clum A."/>
            <person name="Steindorff A."/>
            <person name="Ohm R."/>
            <person name="Martin F."/>
            <person name="Silar P."/>
            <person name="Natvig D."/>
            <person name="Lalanne C."/>
            <person name="Gautier V."/>
            <person name="Ament-Velasquez S.L."/>
            <person name="Kruys A."/>
            <person name="Hutchinson M.I."/>
            <person name="Powell A.J."/>
            <person name="Barry K."/>
            <person name="Miller A.N."/>
            <person name="Grigoriev I.V."/>
            <person name="Debuchy R."/>
            <person name="Gladieux P."/>
            <person name="Thoren M.H."/>
            <person name="Johannesson H."/>
        </authorList>
    </citation>
    <scope>NUCLEOTIDE SEQUENCE</scope>
    <source>
        <strain evidence="3">CBS 560.94</strain>
    </source>
</reference>
<dbReference type="EMBL" id="JAUEPP010000007">
    <property type="protein sequence ID" value="KAK3338832.1"/>
    <property type="molecule type" value="Genomic_DNA"/>
</dbReference>
<dbReference type="AlphaFoldDB" id="A0AAE0J853"/>
<feature type="signal peptide" evidence="2">
    <location>
        <begin position="1"/>
        <end position="19"/>
    </location>
</feature>
<dbReference type="Proteomes" id="UP001278500">
    <property type="component" value="Unassembled WGS sequence"/>
</dbReference>
<feature type="chain" id="PRO_5042050939" description="Transmembrane protein" evidence="2">
    <location>
        <begin position="20"/>
        <end position="173"/>
    </location>
</feature>
<proteinExistence type="predicted"/>
<evidence type="ECO:0000313" key="4">
    <source>
        <dbReference type="Proteomes" id="UP001278500"/>
    </source>
</evidence>
<comment type="caution">
    <text evidence="3">The sequence shown here is derived from an EMBL/GenBank/DDBJ whole genome shotgun (WGS) entry which is preliminary data.</text>
</comment>
<dbReference type="GeneID" id="87862870"/>
<gene>
    <name evidence="3" type="ORF">B0H65DRAFT_445112</name>
</gene>
<evidence type="ECO:0008006" key="5">
    <source>
        <dbReference type="Google" id="ProtNLM"/>
    </source>
</evidence>
<name>A0AAE0J853_9PEZI</name>
<organism evidence="3 4">
    <name type="scientific">Neurospora tetraspora</name>
    <dbReference type="NCBI Taxonomy" id="94610"/>
    <lineage>
        <taxon>Eukaryota</taxon>
        <taxon>Fungi</taxon>
        <taxon>Dikarya</taxon>
        <taxon>Ascomycota</taxon>
        <taxon>Pezizomycotina</taxon>
        <taxon>Sordariomycetes</taxon>
        <taxon>Sordariomycetidae</taxon>
        <taxon>Sordariales</taxon>
        <taxon>Sordariaceae</taxon>
        <taxon>Neurospora</taxon>
    </lineage>
</organism>
<reference evidence="3" key="1">
    <citation type="journal article" date="2023" name="Mol. Phylogenet. Evol.">
        <title>Genome-scale phylogeny and comparative genomics of the fungal order Sordariales.</title>
        <authorList>
            <person name="Hensen N."/>
            <person name="Bonometti L."/>
            <person name="Westerberg I."/>
            <person name="Brannstrom I.O."/>
            <person name="Guillou S."/>
            <person name="Cros-Aarteil S."/>
            <person name="Calhoun S."/>
            <person name="Haridas S."/>
            <person name="Kuo A."/>
            <person name="Mondo S."/>
            <person name="Pangilinan J."/>
            <person name="Riley R."/>
            <person name="LaButti K."/>
            <person name="Andreopoulos B."/>
            <person name="Lipzen A."/>
            <person name="Chen C."/>
            <person name="Yan M."/>
            <person name="Daum C."/>
            <person name="Ng V."/>
            <person name="Clum A."/>
            <person name="Steindorff A."/>
            <person name="Ohm R.A."/>
            <person name="Martin F."/>
            <person name="Silar P."/>
            <person name="Natvig D.O."/>
            <person name="Lalanne C."/>
            <person name="Gautier V."/>
            <person name="Ament-Velasquez S.L."/>
            <person name="Kruys A."/>
            <person name="Hutchinson M.I."/>
            <person name="Powell A.J."/>
            <person name="Barry K."/>
            <person name="Miller A.N."/>
            <person name="Grigoriev I.V."/>
            <person name="Debuchy R."/>
            <person name="Gladieux P."/>
            <person name="Hiltunen Thoren M."/>
            <person name="Johannesson H."/>
        </authorList>
    </citation>
    <scope>NUCLEOTIDE SEQUENCE</scope>
    <source>
        <strain evidence="3">CBS 560.94</strain>
    </source>
</reference>
<sequence length="173" mass="17848">MSQALFVLLLFLLSHGCFSSCLQARRRQKASVSSIGTGATGEPSLAAKLNYREYLSMVMGRLEQAGRTVLGGERESDECAALGSGNWSQGVHVWFLSSAVVASLAAIVLVLGEGEGDGDAFPSSQPLAEGSLETLTEGAGAGNNRAPSSESPTPPQGEVFGSLFQQSAVGVVV</sequence>
<evidence type="ECO:0000256" key="2">
    <source>
        <dbReference type="SAM" id="SignalP"/>
    </source>
</evidence>
<evidence type="ECO:0000256" key="1">
    <source>
        <dbReference type="SAM" id="MobiDB-lite"/>
    </source>
</evidence>
<keyword evidence="4" id="KW-1185">Reference proteome</keyword>
<accession>A0AAE0J853</accession>
<dbReference type="RefSeq" id="XP_062678192.1">
    <property type="nucleotide sequence ID" value="XM_062825716.1"/>
</dbReference>
<keyword evidence="2" id="KW-0732">Signal</keyword>